<dbReference type="EMBL" id="JAPQKH010000004">
    <property type="protein sequence ID" value="KAJ5100805.1"/>
    <property type="molecule type" value="Genomic_DNA"/>
</dbReference>
<dbReference type="SUPFAM" id="SSF55455">
    <property type="entry name" value="SRF-like"/>
    <property type="match status" value="1"/>
</dbReference>
<dbReference type="InterPro" id="IPR036879">
    <property type="entry name" value="TF_MADSbox_sf"/>
</dbReference>
<dbReference type="GO" id="GO:0045944">
    <property type="term" value="P:positive regulation of transcription by RNA polymerase II"/>
    <property type="evidence" value="ECO:0007669"/>
    <property type="project" value="UniProtKB-ARBA"/>
</dbReference>
<accession>A0A9W9FIH6</accession>
<keyword evidence="2" id="KW-1185">Reference proteome</keyword>
<organism evidence="1 2">
    <name type="scientific">Penicillium angulare</name>
    <dbReference type="NCBI Taxonomy" id="116970"/>
    <lineage>
        <taxon>Eukaryota</taxon>
        <taxon>Fungi</taxon>
        <taxon>Dikarya</taxon>
        <taxon>Ascomycota</taxon>
        <taxon>Pezizomycotina</taxon>
        <taxon>Eurotiomycetes</taxon>
        <taxon>Eurotiomycetidae</taxon>
        <taxon>Eurotiales</taxon>
        <taxon>Aspergillaceae</taxon>
        <taxon>Penicillium</taxon>
    </lineage>
</organism>
<reference evidence="1" key="1">
    <citation type="submission" date="2022-11" db="EMBL/GenBank/DDBJ databases">
        <authorList>
            <person name="Petersen C."/>
        </authorList>
    </citation>
    <scope>NUCLEOTIDE SEQUENCE</scope>
    <source>
        <strain evidence="1">IBT 30069</strain>
    </source>
</reference>
<evidence type="ECO:0000313" key="1">
    <source>
        <dbReference type="EMBL" id="KAJ5100805.1"/>
    </source>
</evidence>
<dbReference type="AlphaFoldDB" id="A0A9W9FIH6"/>
<dbReference type="GO" id="GO:0003677">
    <property type="term" value="F:DNA binding"/>
    <property type="evidence" value="ECO:0007669"/>
    <property type="project" value="InterPro"/>
</dbReference>
<name>A0A9W9FIH6_9EURO</name>
<proteinExistence type="predicted"/>
<evidence type="ECO:0000313" key="2">
    <source>
        <dbReference type="Proteomes" id="UP001149165"/>
    </source>
</evidence>
<protein>
    <submittedName>
        <fullName evidence="1">Uncharacterized protein</fullName>
    </submittedName>
</protein>
<dbReference type="Proteomes" id="UP001149165">
    <property type="component" value="Unassembled WGS sequence"/>
</dbReference>
<comment type="caution">
    <text evidence="1">The sequence shown here is derived from an EMBL/GenBank/DDBJ whole genome shotgun (WGS) entry which is preliminary data.</text>
</comment>
<reference evidence="1" key="2">
    <citation type="journal article" date="2023" name="IMA Fungus">
        <title>Comparative genomic study of the Penicillium genus elucidates a diverse pangenome and 15 lateral gene transfer events.</title>
        <authorList>
            <person name="Petersen C."/>
            <person name="Sorensen T."/>
            <person name="Nielsen M.R."/>
            <person name="Sondergaard T.E."/>
            <person name="Sorensen J.L."/>
            <person name="Fitzpatrick D.A."/>
            <person name="Frisvad J.C."/>
            <person name="Nielsen K.L."/>
        </authorList>
    </citation>
    <scope>NUCLEOTIDE SEQUENCE</scope>
    <source>
        <strain evidence="1">IBT 30069</strain>
    </source>
</reference>
<dbReference type="GO" id="GO:0046983">
    <property type="term" value="F:protein dimerization activity"/>
    <property type="evidence" value="ECO:0007669"/>
    <property type="project" value="InterPro"/>
</dbReference>
<gene>
    <name evidence="1" type="ORF">N7456_006857</name>
</gene>
<sequence>MEPKASRVKQEQLRKRRNNLLRRHNDFWRLYAIRSWLTMEMPNGRVYTYHSHPNLSIPTGNRMVSRSQPVIHRTPADYVSKTPATSKIPKAPISSIPKRQNAIWDSFALCMKYVNR</sequence>
<dbReference type="OrthoDB" id="4290543at2759"/>